<gene>
    <name evidence="1" type="ORF">P43SY_001982</name>
</gene>
<organism evidence="1 2">
    <name type="scientific">Pythium insidiosum</name>
    <name type="common">Pythiosis disease agent</name>
    <dbReference type="NCBI Taxonomy" id="114742"/>
    <lineage>
        <taxon>Eukaryota</taxon>
        <taxon>Sar</taxon>
        <taxon>Stramenopiles</taxon>
        <taxon>Oomycota</taxon>
        <taxon>Peronosporomycetes</taxon>
        <taxon>Pythiales</taxon>
        <taxon>Pythiaceae</taxon>
        <taxon>Pythium</taxon>
    </lineage>
</organism>
<dbReference type="AlphaFoldDB" id="A0AAD5QAH2"/>
<protein>
    <submittedName>
        <fullName evidence="1">Uncharacterized protein</fullName>
    </submittedName>
</protein>
<name>A0AAD5QAH2_PYTIN</name>
<evidence type="ECO:0000313" key="2">
    <source>
        <dbReference type="Proteomes" id="UP001209570"/>
    </source>
</evidence>
<proteinExistence type="predicted"/>
<keyword evidence="2" id="KW-1185">Reference proteome</keyword>
<sequence length="892" mass="97817">MTDAEPSKPPLDSPALDRLHGERARGIDDYLARHHVLDVFSAYLRRLATSFDETRRVPRNPYPSLLRHVRLAELVPYEQLLPPPDRAPAEARALQTIDAPRVVDSTLQAKARLLPSHLQLVAIASTSFAVFRGVAERMPRTSDWAQALVALKERLPRPATAAIVEQDEGFTVHSVSALVGPQSFLLRHQETTSAMSVELESHIVVRGEHLELAMAAFARQLVRRLRQETDGTLVRQPILRVIGERNEATTWTPEKLQNHHAPFVAAVKAALAAAANSGSHIEFLLSAWRLSSSSAKNALPSIIATDTRSVSVAIAMSASSKEQKAAPTKAMNIPRDAWQISDRIELLSAMRQGLLDSPELSTSCGFLFRSFALQLLREALEIHEVIKLVTDLSDPLPELLESHLEHLKTRLESVVEGASLGAESSALSGLAPLLRSLLLSIPSPRDGGPDDLVAALSRLFDAMVLLAGPLLQDLASLRRPSDDESAVVDLRSDIAVALEWRQYPPTIAAECVLAQWLADYRLDVAMESAVVNTVACGLPPTPFVAMSRHLRVFALLLDRPLSMGLDADCIAHRSVIVEHIFIEGAELEEAITMYADAVRREVQRLIELSLPVWDAELSPPTTVQIIGPSGDVEDSDISLQSLAAFEQLIAEKTTTKRLIGVSLERLAASVNKSPLLCDVSKYFRLAASVNKSPLLCDVSKYFVLHFATPSTPRLDRHTSNEAWTSYLSDVIRFHLQHFGVFPASSATAAASIFTASTAAPAREAWSHSMWRRLPMKRHDQLHMLELDLAVGGDDNGRPSMPRWLCHATTPTLLPLRRLDDMPLAVAMGYAAALPRAPQDWSDAAIDALARRLAMQLRIIRAALQHDVWADTILPSTNQTSVASNASCSTRLT</sequence>
<reference evidence="1" key="1">
    <citation type="submission" date="2021-12" db="EMBL/GenBank/DDBJ databases">
        <title>Prjna785345.</title>
        <authorList>
            <person name="Rujirawat T."/>
            <person name="Krajaejun T."/>
        </authorList>
    </citation>
    <scope>NUCLEOTIDE SEQUENCE</scope>
    <source>
        <strain evidence="1">Pi057C3</strain>
    </source>
</reference>
<dbReference type="Proteomes" id="UP001209570">
    <property type="component" value="Unassembled WGS sequence"/>
</dbReference>
<accession>A0AAD5QAH2</accession>
<dbReference type="EMBL" id="JAKCXM010000009">
    <property type="protein sequence ID" value="KAJ0408758.1"/>
    <property type="molecule type" value="Genomic_DNA"/>
</dbReference>
<evidence type="ECO:0000313" key="1">
    <source>
        <dbReference type="EMBL" id="KAJ0408758.1"/>
    </source>
</evidence>
<comment type="caution">
    <text evidence="1">The sequence shown here is derived from an EMBL/GenBank/DDBJ whole genome shotgun (WGS) entry which is preliminary data.</text>
</comment>